<organism evidence="3 4">
    <name type="scientific">Chryseobacterium taichungense</name>
    <dbReference type="NCBI Taxonomy" id="295069"/>
    <lineage>
        <taxon>Bacteria</taxon>
        <taxon>Pseudomonadati</taxon>
        <taxon>Bacteroidota</taxon>
        <taxon>Flavobacteriia</taxon>
        <taxon>Flavobacteriales</taxon>
        <taxon>Weeksellaceae</taxon>
        <taxon>Chryseobacterium group</taxon>
        <taxon>Chryseobacterium</taxon>
    </lineage>
</organism>
<reference evidence="4" key="1">
    <citation type="submission" date="2016-10" db="EMBL/GenBank/DDBJ databases">
        <authorList>
            <person name="Varghese N."/>
            <person name="Submissions S."/>
        </authorList>
    </citation>
    <scope>NUCLEOTIDE SEQUENCE [LARGE SCALE GENOMIC DNA]</scope>
    <source>
        <strain evidence="4">DSM 17453</strain>
    </source>
</reference>
<name>A0A1H8C6J0_9FLAO</name>
<dbReference type="AlphaFoldDB" id="A0A1H8C6J0"/>
<keyword evidence="1" id="KW-0175">Coiled coil</keyword>
<dbReference type="RefSeq" id="WP_143052716.1">
    <property type="nucleotide sequence ID" value="NZ_FOBV01000008.1"/>
</dbReference>
<keyword evidence="4" id="KW-1185">Reference proteome</keyword>
<protein>
    <recommendedName>
        <fullName evidence="5">HEAT repeat-containing protein</fullName>
    </recommendedName>
</protein>
<evidence type="ECO:0008006" key="5">
    <source>
        <dbReference type="Google" id="ProtNLM"/>
    </source>
</evidence>
<feature type="transmembrane region" description="Helical" evidence="2">
    <location>
        <begin position="6"/>
        <end position="30"/>
    </location>
</feature>
<dbReference type="STRING" id="295069.SAMN05421856_10876"/>
<keyword evidence="2" id="KW-0472">Membrane</keyword>
<dbReference type="Gene3D" id="1.25.10.10">
    <property type="entry name" value="Leucine-rich Repeat Variant"/>
    <property type="match status" value="1"/>
</dbReference>
<dbReference type="SUPFAM" id="SSF48371">
    <property type="entry name" value="ARM repeat"/>
    <property type="match status" value="1"/>
</dbReference>
<dbReference type="EMBL" id="FOBV01000008">
    <property type="protein sequence ID" value="SEM90054.1"/>
    <property type="molecule type" value="Genomic_DNA"/>
</dbReference>
<sequence>MLVTSVHFLFVIFIIMLSLVVVLAIIVLIYNIIEYNQSARLAGWSQIINKKISDVIVYGDDELPEDAYFNTLARNPSFRNLFLQKLVDSEKKFSGAAKNKIKDLFREYDLQKEAIKKLNQKKKHLIARGIHELTVMDAKEAVPQIDTFLSHPSVQVYQEAQYAMVRFKGFEGLHFLDNFSSKISEWQQLRLLLSISSLPSDSEATIGKWLESSNNTVVIFTLKLIKKFQLLSFYSSVLELLHTASVEVRVKAVQTLMSLENPQMIEYLSGVYYDQPDEVRIEILRVIKISKDQCCTDMLKQQLSETDAVSGIKVNAAQALFTLGHGEYLSELARNEDASEELVQIIKYALQEKVC</sequence>
<keyword evidence="2" id="KW-1133">Transmembrane helix</keyword>
<keyword evidence="2" id="KW-0812">Transmembrane</keyword>
<proteinExistence type="predicted"/>
<evidence type="ECO:0000256" key="2">
    <source>
        <dbReference type="SAM" id="Phobius"/>
    </source>
</evidence>
<feature type="coiled-coil region" evidence="1">
    <location>
        <begin position="101"/>
        <end position="128"/>
    </location>
</feature>
<dbReference type="InterPro" id="IPR011989">
    <property type="entry name" value="ARM-like"/>
</dbReference>
<evidence type="ECO:0000313" key="3">
    <source>
        <dbReference type="EMBL" id="SEM90054.1"/>
    </source>
</evidence>
<evidence type="ECO:0000256" key="1">
    <source>
        <dbReference type="SAM" id="Coils"/>
    </source>
</evidence>
<dbReference type="InterPro" id="IPR016024">
    <property type="entry name" value="ARM-type_fold"/>
</dbReference>
<dbReference type="OrthoDB" id="1454284at2"/>
<evidence type="ECO:0000313" key="4">
    <source>
        <dbReference type="Proteomes" id="UP000199450"/>
    </source>
</evidence>
<accession>A0A1H8C6J0</accession>
<gene>
    <name evidence="3" type="ORF">SAMN05421856_10876</name>
</gene>
<dbReference type="Proteomes" id="UP000199450">
    <property type="component" value="Unassembled WGS sequence"/>
</dbReference>